<dbReference type="InterPro" id="IPR001288">
    <property type="entry name" value="Translation_initiation_fac_3"/>
</dbReference>
<organism evidence="8">
    <name type="scientific">Choreocolax polysiphoniae</name>
    <dbReference type="NCBI Taxonomy" id="282351"/>
    <lineage>
        <taxon>Eukaryota</taxon>
        <taxon>Rhodophyta</taxon>
        <taxon>Florideophyceae</taxon>
        <taxon>Rhodymeniophycidae</taxon>
        <taxon>Gigartinales</taxon>
        <taxon>Choreocolacaceae</taxon>
        <taxon>Choreocolax</taxon>
    </lineage>
</organism>
<dbReference type="InterPro" id="IPR019814">
    <property type="entry name" value="Translation_initiation_fac_3_N"/>
</dbReference>
<evidence type="ECO:0000256" key="4">
    <source>
        <dbReference type="HAMAP-Rule" id="MF_00080"/>
    </source>
</evidence>
<dbReference type="GO" id="GO:0043022">
    <property type="term" value="F:ribosome binding"/>
    <property type="evidence" value="ECO:0007669"/>
    <property type="project" value="TreeGrafter"/>
</dbReference>
<reference evidence="8" key="1">
    <citation type="journal article" date="2015" name="J. Phycol.">
        <title>The Choreocolax polysiphoniae plastid forces a reevaluation of the evolutionary pathways to parasitism in red algae.</title>
        <authorList>
            <person name="Salomaki E.D."/>
            <person name="Nickles K.R."/>
            <person name="Lane C.E."/>
        </authorList>
    </citation>
    <scope>NUCLEOTIDE SEQUENCE</scope>
</reference>
<dbReference type="InterPro" id="IPR036787">
    <property type="entry name" value="T_IF-3_N_sf"/>
</dbReference>
<keyword evidence="2 4" id="KW-0396">Initiation factor</keyword>
<dbReference type="GO" id="GO:0016020">
    <property type="term" value="C:membrane"/>
    <property type="evidence" value="ECO:0007669"/>
    <property type="project" value="TreeGrafter"/>
</dbReference>
<dbReference type="GO" id="GO:0009507">
    <property type="term" value="C:chloroplast"/>
    <property type="evidence" value="ECO:0007669"/>
    <property type="project" value="UniProtKB-SubCell"/>
</dbReference>
<sequence length="174" mass="20493">MRNKSILNQLIKYSKIRLINLKGQQIGIYSSNEAFKIAINQKLDLIIVNDKLDPPVCKIIDYGKYKFTKKKKNKKIKKIQHNIEVKEVKMRYKIDNHDYKVKLSQILRFLQYGDKVKVTIILKGREIQHFHLAFKLLEKIIKDLNKTSIVQQKPIEDGKNIIMILSPHKKIAID</sequence>
<feature type="domain" description="Translation initiation factor 3 N-terminal" evidence="7">
    <location>
        <begin position="8"/>
        <end position="75"/>
    </location>
</feature>
<keyword evidence="4" id="KW-0963">Cytoplasm</keyword>
<feature type="domain" description="Translation initiation factor 3 C-terminal" evidence="6">
    <location>
        <begin position="83"/>
        <end position="168"/>
    </location>
</feature>
<dbReference type="GO" id="GO:0032790">
    <property type="term" value="P:ribosome disassembly"/>
    <property type="evidence" value="ECO:0007669"/>
    <property type="project" value="TreeGrafter"/>
</dbReference>
<dbReference type="FunFam" id="3.30.110.10:FF:000001">
    <property type="entry name" value="Translation initiation factor IF-3"/>
    <property type="match status" value="1"/>
</dbReference>
<evidence type="ECO:0000256" key="3">
    <source>
        <dbReference type="ARBA" id="ARBA00022917"/>
    </source>
</evidence>
<dbReference type="PANTHER" id="PTHR10938:SF0">
    <property type="entry name" value="TRANSLATION INITIATION FACTOR IF-3, MITOCHONDRIAL"/>
    <property type="match status" value="1"/>
</dbReference>
<evidence type="ECO:0000256" key="5">
    <source>
        <dbReference type="RuleBase" id="RU000646"/>
    </source>
</evidence>
<evidence type="ECO:0000259" key="7">
    <source>
        <dbReference type="Pfam" id="PF05198"/>
    </source>
</evidence>
<protein>
    <recommendedName>
        <fullName evidence="4 5">Translation initiation factor IF-3</fullName>
    </recommendedName>
</protein>
<gene>
    <name evidence="4 8" type="primary">infC</name>
</gene>
<dbReference type="InterPro" id="IPR036788">
    <property type="entry name" value="T_IF-3_C_sf"/>
</dbReference>
<dbReference type="GeneID" id="23629445"/>
<dbReference type="Pfam" id="PF05198">
    <property type="entry name" value="IF3_N"/>
    <property type="match status" value="1"/>
</dbReference>
<dbReference type="AlphaFoldDB" id="A0A0B5VUK8"/>
<dbReference type="SUPFAM" id="SSF54364">
    <property type="entry name" value="Translation initiation factor IF3, N-terminal domain"/>
    <property type="match status" value="1"/>
</dbReference>
<keyword evidence="8" id="KW-0934">Plastid</keyword>
<comment type="subcellular location">
    <subcellularLocation>
        <location evidence="4">Cytoplasm</location>
    </subcellularLocation>
    <subcellularLocation>
        <location evidence="5">Plastid</location>
        <location evidence="5">Chloroplast</location>
    </subcellularLocation>
</comment>
<dbReference type="SUPFAM" id="SSF55200">
    <property type="entry name" value="Translation initiation factor IF3, C-terminal domain"/>
    <property type="match status" value="1"/>
</dbReference>
<accession>A0A0B5VUK8</accession>
<dbReference type="InterPro" id="IPR019813">
    <property type="entry name" value="Translation_initiation_fac3_CS"/>
</dbReference>
<dbReference type="Gene3D" id="3.10.20.80">
    <property type="entry name" value="Translation initiation factor 3 (IF-3), N-terminal domain"/>
    <property type="match status" value="1"/>
</dbReference>
<dbReference type="EMBL" id="KP308096">
    <property type="protein sequence ID" value="AJH65873.1"/>
    <property type="molecule type" value="Genomic_DNA"/>
</dbReference>
<dbReference type="Pfam" id="PF00707">
    <property type="entry name" value="IF3_C"/>
    <property type="match status" value="1"/>
</dbReference>
<evidence type="ECO:0000259" key="6">
    <source>
        <dbReference type="Pfam" id="PF00707"/>
    </source>
</evidence>
<dbReference type="GO" id="GO:0003743">
    <property type="term" value="F:translation initiation factor activity"/>
    <property type="evidence" value="ECO:0007669"/>
    <property type="project" value="UniProtKB-UniRule"/>
</dbReference>
<dbReference type="Gene3D" id="3.30.110.10">
    <property type="entry name" value="Translation initiation factor 3 (IF-3), C-terminal domain"/>
    <property type="match status" value="1"/>
</dbReference>
<dbReference type="GO" id="GO:0005829">
    <property type="term" value="C:cytosol"/>
    <property type="evidence" value="ECO:0007669"/>
    <property type="project" value="TreeGrafter"/>
</dbReference>
<dbReference type="PROSITE" id="PS00938">
    <property type="entry name" value="IF3"/>
    <property type="match status" value="1"/>
</dbReference>
<evidence type="ECO:0000313" key="8">
    <source>
        <dbReference type="EMBL" id="AJH65873.1"/>
    </source>
</evidence>
<geneLocation type="plastid" evidence="8"/>
<keyword evidence="3 4" id="KW-0648">Protein biosynthesis</keyword>
<comment type="function">
    <text evidence="4 5">IF-3 binds to the 30S ribosomal subunit and shifts the equilibrium between 70S ribosomes and their 50S and 30S subunits in favor of the free subunits, thus enhancing the availability of 30S subunits on which protein synthesis initiation begins.</text>
</comment>
<name>A0A0B5VUK8_9FLOR</name>
<proteinExistence type="inferred from homology"/>
<dbReference type="HAMAP" id="MF_00080">
    <property type="entry name" value="IF_3"/>
    <property type="match status" value="1"/>
</dbReference>
<evidence type="ECO:0000256" key="1">
    <source>
        <dbReference type="ARBA" id="ARBA00005439"/>
    </source>
</evidence>
<dbReference type="NCBIfam" id="TIGR00168">
    <property type="entry name" value="infC"/>
    <property type="match status" value="1"/>
</dbReference>
<dbReference type="InterPro" id="IPR019815">
    <property type="entry name" value="Translation_initiation_fac_3_C"/>
</dbReference>
<comment type="subunit">
    <text evidence="4 5">Monomer.</text>
</comment>
<evidence type="ECO:0000256" key="2">
    <source>
        <dbReference type="ARBA" id="ARBA00022540"/>
    </source>
</evidence>
<dbReference type="PANTHER" id="PTHR10938">
    <property type="entry name" value="TRANSLATION INITIATION FACTOR IF-3"/>
    <property type="match status" value="1"/>
</dbReference>
<dbReference type="RefSeq" id="YP_009122115.1">
    <property type="nucleotide sequence ID" value="NC_026522.1"/>
</dbReference>
<comment type="similarity">
    <text evidence="1 4 5">Belongs to the IF-3 family.</text>
</comment>